<evidence type="ECO:0000313" key="5">
    <source>
        <dbReference type="Proteomes" id="UP000324209"/>
    </source>
</evidence>
<dbReference type="PANTHER" id="PTHR44591">
    <property type="entry name" value="STRESS RESPONSE REGULATOR PROTEIN 1"/>
    <property type="match status" value="1"/>
</dbReference>
<name>A0A5C1QMI6_9SPIO</name>
<dbReference type="RefSeq" id="WP_149487380.1">
    <property type="nucleotide sequence ID" value="NZ_CP036150.1"/>
</dbReference>
<dbReference type="PROSITE" id="PS50110">
    <property type="entry name" value="RESPONSE_REGULATORY"/>
    <property type="match status" value="2"/>
</dbReference>
<evidence type="ECO:0000256" key="2">
    <source>
        <dbReference type="PROSITE-ProRule" id="PRU00169"/>
    </source>
</evidence>
<dbReference type="Proteomes" id="UP000324209">
    <property type="component" value="Chromosome"/>
</dbReference>
<feature type="modified residue" description="4-aspartylphosphate" evidence="2">
    <location>
        <position position="347"/>
    </location>
</feature>
<proteinExistence type="predicted"/>
<accession>A0A5C1QMI6</accession>
<dbReference type="KEGG" id="ock:EXM22_15450"/>
<evidence type="ECO:0000313" key="4">
    <source>
        <dbReference type="EMBL" id="QEN09305.1"/>
    </source>
</evidence>
<dbReference type="Gene3D" id="3.40.50.2300">
    <property type="match status" value="2"/>
</dbReference>
<dbReference type="AlphaFoldDB" id="A0A5C1QMI6"/>
<dbReference type="InterPro" id="IPR001789">
    <property type="entry name" value="Sig_transdc_resp-reg_receiver"/>
</dbReference>
<keyword evidence="5" id="KW-1185">Reference proteome</keyword>
<protein>
    <submittedName>
        <fullName evidence="4">Response regulator</fullName>
    </submittedName>
</protein>
<feature type="domain" description="Response regulatory" evidence="3">
    <location>
        <begin position="298"/>
        <end position="412"/>
    </location>
</feature>
<feature type="modified residue" description="4-aspartylphosphate" evidence="2">
    <location>
        <position position="52"/>
    </location>
</feature>
<dbReference type="OrthoDB" id="330124at2"/>
<organism evidence="4 5">
    <name type="scientific">Oceanispirochaeta crateris</name>
    <dbReference type="NCBI Taxonomy" id="2518645"/>
    <lineage>
        <taxon>Bacteria</taxon>
        <taxon>Pseudomonadati</taxon>
        <taxon>Spirochaetota</taxon>
        <taxon>Spirochaetia</taxon>
        <taxon>Spirochaetales</taxon>
        <taxon>Spirochaetaceae</taxon>
        <taxon>Oceanispirochaeta</taxon>
    </lineage>
</organism>
<dbReference type="PANTHER" id="PTHR44591:SF3">
    <property type="entry name" value="RESPONSE REGULATORY DOMAIN-CONTAINING PROTEIN"/>
    <property type="match status" value="1"/>
</dbReference>
<keyword evidence="1 2" id="KW-0597">Phosphoprotein</keyword>
<dbReference type="InterPro" id="IPR050595">
    <property type="entry name" value="Bact_response_regulator"/>
</dbReference>
<dbReference type="EMBL" id="CP036150">
    <property type="protein sequence ID" value="QEN09305.1"/>
    <property type="molecule type" value="Genomic_DNA"/>
</dbReference>
<dbReference type="SMART" id="SM00448">
    <property type="entry name" value="REC"/>
    <property type="match status" value="2"/>
</dbReference>
<dbReference type="CDD" id="cd00156">
    <property type="entry name" value="REC"/>
    <property type="match status" value="1"/>
</dbReference>
<dbReference type="GO" id="GO:0000160">
    <property type="term" value="P:phosphorelay signal transduction system"/>
    <property type="evidence" value="ECO:0007669"/>
    <property type="project" value="InterPro"/>
</dbReference>
<feature type="domain" description="Response regulatory" evidence="3">
    <location>
        <begin position="3"/>
        <end position="119"/>
    </location>
</feature>
<evidence type="ECO:0000256" key="1">
    <source>
        <dbReference type="ARBA" id="ARBA00022553"/>
    </source>
</evidence>
<dbReference type="InterPro" id="IPR011006">
    <property type="entry name" value="CheY-like_superfamily"/>
</dbReference>
<gene>
    <name evidence="4" type="ORF">EXM22_15450</name>
</gene>
<reference evidence="4 5" key="1">
    <citation type="submission" date="2019-02" db="EMBL/GenBank/DDBJ databases">
        <title>Complete Genome Sequence and Methylome Analysis of free living Spirochaetas.</title>
        <authorList>
            <person name="Fomenkov A."/>
            <person name="Dubinina G."/>
            <person name="Leshcheva N."/>
            <person name="Mikheeva N."/>
            <person name="Grabovich M."/>
            <person name="Vincze T."/>
            <person name="Roberts R.J."/>
        </authorList>
    </citation>
    <scope>NUCLEOTIDE SEQUENCE [LARGE SCALE GENOMIC DNA]</scope>
    <source>
        <strain evidence="4 5">K2</strain>
    </source>
</reference>
<dbReference type="SUPFAM" id="SSF52172">
    <property type="entry name" value="CheY-like"/>
    <property type="match status" value="2"/>
</dbReference>
<dbReference type="Pfam" id="PF00072">
    <property type="entry name" value="Response_reg"/>
    <property type="match status" value="2"/>
</dbReference>
<evidence type="ECO:0000259" key="3">
    <source>
        <dbReference type="PROSITE" id="PS50110"/>
    </source>
</evidence>
<sequence>MKKVLIIDDAPMYREFMQTQLTNYGFDVSVAINGLDGVSKIRSFIPDVIIMDYMLSRKSSLDVLKDKQRDPNAKDVPVILASANVDRQKILEVAPFGVRKFLNKPIKIDALLSALSEILGVDIRVDETPCLLDAHLNDQILFIEIARGFNNEKISLLQYKIAELLKLYKVRYPRILILMTDIQMRPEDKPKLDRLLEEVEKFVDSFNQVRILTLDDDIKNYIHYHLHYKDIEISPSLEKAVSGLLGIRGMESMTSEQDGIQDVLLSSKNNLRSDEAFQLNFQDESSNAIAGLKNRNIKIAVVDDDFIVHKIISKATEKTNWSLSYYKNGKEFTQALGGNSFDLLLLDLMMPEMDGFEVMEYLKTQSIEIPTVILSAMSKKESVMKAKELGVNSYMIKPLKPETIILKVLEAMLRLQEE</sequence>